<dbReference type="Gene3D" id="1.10.150.130">
    <property type="match status" value="1"/>
</dbReference>
<proteinExistence type="predicted"/>
<evidence type="ECO:0000256" key="1">
    <source>
        <dbReference type="ARBA" id="ARBA00023125"/>
    </source>
</evidence>
<dbReference type="Gene3D" id="1.10.443.10">
    <property type="entry name" value="Intergrase catalytic core"/>
    <property type="match status" value="1"/>
</dbReference>
<dbReference type="KEGG" id="pacs:FAZ98_32030"/>
<dbReference type="PROSITE" id="PS51898">
    <property type="entry name" value="TYR_RECOMBINASE"/>
    <property type="match status" value="1"/>
</dbReference>
<dbReference type="GO" id="GO:0003677">
    <property type="term" value="F:DNA binding"/>
    <property type="evidence" value="ECO:0007669"/>
    <property type="project" value="UniProtKB-KW"/>
</dbReference>
<feature type="domain" description="Tyr recombinase" evidence="3">
    <location>
        <begin position="129"/>
        <end position="316"/>
    </location>
</feature>
<dbReference type="SUPFAM" id="SSF56349">
    <property type="entry name" value="DNA breaking-rejoining enzymes"/>
    <property type="match status" value="1"/>
</dbReference>
<dbReference type="GO" id="GO:0015074">
    <property type="term" value="P:DNA integration"/>
    <property type="evidence" value="ECO:0007669"/>
    <property type="project" value="InterPro"/>
</dbReference>
<dbReference type="GO" id="GO:0006310">
    <property type="term" value="P:DNA recombination"/>
    <property type="evidence" value="ECO:0007669"/>
    <property type="project" value="UniProtKB-KW"/>
</dbReference>
<dbReference type="InterPro" id="IPR010998">
    <property type="entry name" value="Integrase_recombinase_N"/>
</dbReference>
<dbReference type="RefSeq" id="WP_158957729.1">
    <property type="nucleotide sequence ID" value="NZ_CP046916.1"/>
</dbReference>
<keyword evidence="5" id="KW-1185">Reference proteome</keyword>
<organism evidence="4 5">
    <name type="scientific">Paraburkholderia acidisoli</name>
    <dbReference type="NCBI Taxonomy" id="2571748"/>
    <lineage>
        <taxon>Bacteria</taxon>
        <taxon>Pseudomonadati</taxon>
        <taxon>Pseudomonadota</taxon>
        <taxon>Betaproteobacteria</taxon>
        <taxon>Burkholderiales</taxon>
        <taxon>Burkholderiaceae</taxon>
        <taxon>Paraburkholderia</taxon>
    </lineage>
</organism>
<keyword evidence="2" id="KW-0233">DNA recombination</keyword>
<dbReference type="OrthoDB" id="8781634at2"/>
<dbReference type="EMBL" id="CP046916">
    <property type="protein sequence ID" value="QGZ66414.1"/>
    <property type="molecule type" value="Genomic_DNA"/>
</dbReference>
<dbReference type="InterPro" id="IPR011010">
    <property type="entry name" value="DNA_brk_join_enz"/>
</dbReference>
<evidence type="ECO:0000313" key="4">
    <source>
        <dbReference type="EMBL" id="QGZ66414.1"/>
    </source>
</evidence>
<dbReference type="Proteomes" id="UP000433577">
    <property type="component" value="Chromosome 4"/>
</dbReference>
<sequence>MAQAIHEVTEANVIVAKGKVTKTLAERISEEGKTVTDLIARMSTDIKASTLASRKYHDEEIKRAFGSKECRDLTVTDASDLVEALRERGKLRWAQAVRTRLIKVCAKGVALGWMEKNVAEITEKVAVKVQRQRLTLDQFNLIFEKAPEIADWLQDAMLLALVSGQDRSTVGLWRRDWIEGHVVVAKRIKTGVQIAIPLKLKMKAIDMSLEDVIERCRSSGIESEYLIHHRKAHGSVVAGSPVRYQSFSQAFADARTLAGIEGDNVPTFHEIRSLSKRLYLDQGGVDTKALLGHSNDATADLYANARGIEPVKVKYDG</sequence>
<evidence type="ECO:0000313" key="5">
    <source>
        <dbReference type="Proteomes" id="UP000433577"/>
    </source>
</evidence>
<reference evidence="4 5" key="1">
    <citation type="submission" date="2019-12" db="EMBL/GenBank/DDBJ databases">
        <title>Paraburkholderia acidiphila 7Q-K02 sp. nov and Paraburkholderia acidisoli DHF22 sp. nov., two strains isolated from forest soil.</title>
        <authorList>
            <person name="Gao Z."/>
            <person name="Qiu L."/>
        </authorList>
    </citation>
    <scope>NUCLEOTIDE SEQUENCE [LARGE SCALE GENOMIC DNA]</scope>
    <source>
        <strain evidence="4 5">DHF22</strain>
    </source>
</reference>
<dbReference type="InterPro" id="IPR002104">
    <property type="entry name" value="Integrase_catalytic"/>
</dbReference>
<dbReference type="InterPro" id="IPR013762">
    <property type="entry name" value="Integrase-like_cat_sf"/>
</dbReference>
<keyword evidence="1" id="KW-0238">DNA-binding</keyword>
<name>A0A7Z2JKL4_9BURK</name>
<evidence type="ECO:0000259" key="3">
    <source>
        <dbReference type="PROSITE" id="PS51898"/>
    </source>
</evidence>
<dbReference type="Pfam" id="PF00589">
    <property type="entry name" value="Phage_integrase"/>
    <property type="match status" value="1"/>
</dbReference>
<accession>A0A7Z2JKL4</accession>
<evidence type="ECO:0000256" key="2">
    <source>
        <dbReference type="ARBA" id="ARBA00023172"/>
    </source>
</evidence>
<dbReference type="AlphaFoldDB" id="A0A7Z2JKL4"/>
<gene>
    <name evidence="4" type="ORF">FAZ98_32030</name>
</gene>
<protein>
    <submittedName>
        <fullName evidence="4">Tyrosine-type recombinase/integrase</fullName>
    </submittedName>
</protein>